<dbReference type="Proteomes" id="UP000799049">
    <property type="component" value="Unassembled WGS sequence"/>
</dbReference>
<dbReference type="GO" id="GO:0046872">
    <property type="term" value="F:metal ion binding"/>
    <property type="evidence" value="ECO:0007669"/>
    <property type="project" value="UniProtKB-KW"/>
</dbReference>
<evidence type="ECO:0000256" key="4">
    <source>
        <dbReference type="ARBA" id="ARBA00022723"/>
    </source>
</evidence>
<feature type="transmembrane region" description="Helical" evidence="10">
    <location>
        <begin position="35"/>
        <end position="56"/>
    </location>
</feature>
<dbReference type="Gene3D" id="2.40.50.140">
    <property type="entry name" value="Nucleic acid-binding proteins"/>
    <property type="match status" value="1"/>
</dbReference>
<evidence type="ECO:0000256" key="2">
    <source>
        <dbReference type="ARBA" id="ARBA00022617"/>
    </source>
</evidence>
<evidence type="ECO:0000256" key="3">
    <source>
        <dbReference type="ARBA" id="ARBA00022692"/>
    </source>
</evidence>
<proteinExistence type="inferred from homology"/>
<comment type="subcellular location">
    <subcellularLocation>
        <location evidence="1">Membrane</location>
    </subcellularLocation>
</comment>
<evidence type="ECO:0000256" key="6">
    <source>
        <dbReference type="ARBA" id="ARBA00022989"/>
    </source>
</evidence>
<keyword evidence="8 10" id="KW-0472">Membrane</keyword>
<dbReference type="PANTHER" id="PTHR34128">
    <property type="entry name" value="CYTOCHROME C-TYPE BIOGENESIS PROTEIN CCME HOMOLOG, MITOCHONDRIAL"/>
    <property type="match status" value="1"/>
</dbReference>
<keyword evidence="7" id="KW-0408">Iron</keyword>
<evidence type="ECO:0000256" key="5">
    <source>
        <dbReference type="ARBA" id="ARBA00022748"/>
    </source>
</evidence>
<keyword evidence="12" id="KW-1185">Reference proteome</keyword>
<keyword evidence="3 10" id="KW-0812">Transmembrane</keyword>
<comment type="caution">
    <text evidence="11">The sequence shown here is derived from an EMBL/GenBank/DDBJ whole genome shotgun (WGS) entry which is preliminary data.</text>
</comment>
<keyword evidence="4" id="KW-0479">Metal-binding</keyword>
<reference evidence="11" key="1">
    <citation type="submission" date="2019-09" db="EMBL/GenBank/DDBJ databases">
        <title>The Mitochondrial Proteome of the Jakobid, Andalucia godoyi, a Protist With the Most Gene-Rich and Bacteria-Like Mitochondrial Genome.</title>
        <authorList>
            <person name="Gray M.W."/>
            <person name="Burger G."/>
            <person name="Derelle R."/>
            <person name="Klimes V."/>
            <person name="Leger M."/>
            <person name="Sarrasin M."/>
            <person name="Vlcek C."/>
            <person name="Roger A.J."/>
            <person name="Elias M."/>
            <person name="Lang B.F."/>
        </authorList>
    </citation>
    <scope>NUCLEOTIDE SEQUENCE</scope>
    <source>
        <strain evidence="11">And28</strain>
    </source>
</reference>
<feature type="region of interest" description="Disordered" evidence="9">
    <location>
        <begin position="157"/>
        <end position="178"/>
    </location>
</feature>
<evidence type="ECO:0000256" key="9">
    <source>
        <dbReference type="SAM" id="MobiDB-lite"/>
    </source>
</evidence>
<dbReference type="Pfam" id="PF03100">
    <property type="entry name" value="CcmE"/>
    <property type="match status" value="1"/>
</dbReference>
<dbReference type="InterPro" id="IPR036127">
    <property type="entry name" value="CcmE-like_sf"/>
</dbReference>
<dbReference type="OrthoDB" id="1886868at2759"/>
<evidence type="ECO:0000313" key="11">
    <source>
        <dbReference type="EMBL" id="KAF0852481.1"/>
    </source>
</evidence>
<dbReference type="InterPro" id="IPR012340">
    <property type="entry name" value="NA-bd_OB-fold"/>
</dbReference>
<dbReference type="GO" id="GO:0017003">
    <property type="term" value="P:protein-heme linkage"/>
    <property type="evidence" value="ECO:0007669"/>
    <property type="project" value="InterPro"/>
</dbReference>
<dbReference type="PANTHER" id="PTHR34128:SF2">
    <property type="entry name" value="CYTOCHROME C-TYPE BIOGENESIS PROTEIN CCME HOMOLOG, MITOCHONDRIAL"/>
    <property type="match status" value="1"/>
</dbReference>
<dbReference type="GO" id="GO:0017004">
    <property type="term" value="P:cytochrome complex assembly"/>
    <property type="evidence" value="ECO:0007669"/>
    <property type="project" value="UniProtKB-KW"/>
</dbReference>
<keyword evidence="2" id="KW-0349">Heme</keyword>
<dbReference type="GO" id="GO:0005886">
    <property type="term" value="C:plasma membrane"/>
    <property type="evidence" value="ECO:0007669"/>
    <property type="project" value="InterPro"/>
</dbReference>
<dbReference type="HAMAP" id="MF_01959">
    <property type="entry name" value="CcmE"/>
    <property type="match status" value="1"/>
</dbReference>
<evidence type="ECO:0000256" key="10">
    <source>
        <dbReference type="SAM" id="Phobius"/>
    </source>
</evidence>
<organism evidence="11 12">
    <name type="scientific">Andalucia godoyi</name>
    <name type="common">Flagellate</name>
    <dbReference type="NCBI Taxonomy" id="505711"/>
    <lineage>
        <taxon>Eukaryota</taxon>
        <taxon>Discoba</taxon>
        <taxon>Jakobida</taxon>
        <taxon>Andalucina</taxon>
        <taxon>Andaluciidae</taxon>
        <taxon>Andalucia</taxon>
    </lineage>
</organism>
<dbReference type="EMBL" id="VRVR01000034">
    <property type="protein sequence ID" value="KAF0852481.1"/>
    <property type="molecule type" value="Genomic_DNA"/>
</dbReference>
<dbReference type="InterPro" id="IPR004329">
    <property type="entry name" value="CcmE"/>
</dbReference>
<name>A0A8K0F0P7_ANDGO</name>
<dbReference type="GO" id="GO:0020037">
    <property type="term" value="F:heme binding"/>
    <property type="evidence" value="ECO:0007669"/>
    <property type="project" value="InterPro"/>
</dbReference>
<sequence length="178" mass="19424">MFQRASTIFRPVLCRAFSSGATVPNVAAKARSRRILYISAAVFGLGAGGLLLANSFQDSLMFYMTPQQAMEADPPVAPNKKLRLGGLVVPGSVSHDKKSMSIQFDVSDYSAYSIRVSYMGMLPDLFREGQGVVAEGFLDKSTSSFRATEVLAKHDENYAPKGIKESMESNRNRAESKI</sequence>
<keyword evidence="5" id="KW-0201">Cytochrome c-type biogenesis</keyword>
<protein>
    <submittedName>
        <fullName evidence="11">Mitochondrial cytochrome c-type biogenesis protein CcmE</fullName>
    </submittedName>
</protein>
<evidence type="ECO:0000256" key="7">
    <source>
        <dbReference type="ARBA" id="ARBA00023004"/>
    </source>
</evidence>
<dbReference type="SUPFAM" id="SSF82093">
    <property type="entry name" value="Heme chaperone CcmE"/>
    <property type="match status" value="1"/>
</dbReference>
<evidence type="ECO:0000313" key="12">
    <source>
        <dbReference type="Proteomes" id="UP000799049"/>
    </source>
</evidence>
<gene>
    <name evidence="11" type="ORF">ANDGO_06919</name>
</gene>
<evidence type="ECO:0000256" key="8">
    <source>
        <dbReference type="ARBA" id="ARBA00023136"/>
    </source>
</evidence>
<dbReference type="AlphaFoldDB" id="A0A8K0F0P7"/>
<evidence type="ECO:0000256" key="1">
    <source>
        <dbReference type="ARBA" id="ARBA00004370"/>
    </source>
</evidence>
<keyword evidence="6 10" id="KW-1133">Transmembrane helix</keyword>
<accession>A0A8K0F0P7</accession>